<evidence type="ECO:0000313" key="2">
    <source>
        <dbReference type="Proteomes" id="UP001642360"/>
    </source>
</evidence>
<dbReference type="Proteomes" id="UP001642360">
    <property type="component" value="Unassembled WGS sequence"/>
</dbReference>
<dbReference type="AlphaFoldDB" id="A0ABC8U8J7"/>
<reference evidence="1 2" key="1">
    <citation type="submission" date="2024-02" db="EMBL/GenBank/DDBJ databases">
        <authorList>
            <person name="Vignale AGUSTIN F."/>
            <person name="Sosa J E."/>
            <person name="Modenutti C."/>
        </authorList>
    </citation>
    <scope>NUCLEOTIDE SEQUENCE [LARGE SCALE GENOMIC DNA]</scope>
</reference>
<organism evidence="1 2">
    <name type="scientific">Ilex paraguariensis</name>
    <name type="common">yerba mate</name>
    <dbReference type="NCBI Taxonomy" id="185542"/>
    <lineage>
        <taxon>Eukaryota</taxon>
        <taxon>Viridiplantae</taxon>
        <taxon>Streptophyta</taxon>
        <taxon>Embryophyta</taxon>
        <taxon>Tracheophyta</taxon>
        <taxon>Spermatophyta</taxon>
        <taxon>Magnoliopsida</taxon>
        <taxon>eudicotyledons</taxon>
        <taxon>Gunneridae</taxon>
        <taxon>Pentapetalae</taxon>
        <taxon>asterids</taxon>
        <taxon>campanulids</taxon>
        <taxon>Aquifoliales</taxon>
        <taxon>Aquifoliaceae</taxon>
        <taxon>Ilex</taxon>
    </lineage>
</organism>
<dbReference type="EMBL" id="CAUOFW020006858">
    <property type="protein sequence ID" value="CAK9176609.1"/>
    <property type="molecule type" value="Genomic_DNA"/>
</dbReference>
<gene>
    <name evidence="1" type="ORF">ILEXP_LOCUS46466</name>
</gene>
<name>A0ABC8U8J7_9AQUA</name>
<evidence type="ECO:0000313" key="1">
    <source>
        <dbReference type="EMBL" id="CAK9176609.1"/>
    </source>
</evidence>
<accession>A0ABC8U8J7</accession>
<sequence>MNTQTFSLSLFLSLHFREKGMEREEKPKKKSFSLPSSNKHGFVAALKRWTQSKFQRKTLFFSLMICFNGADEHLNGIKNDKNSNHALSLFICKPEVELKSPDKEEHVHCSLCSSHIKYCNETKRLTTKNAHTYTQLAKRV</sequence>
<proteinExistence type="predicted"/>
<comment type="caution">
    <text evidence="1">The sequence shown here is derived from an EMBL/GenBank/DDBJ whole genome shotgun (WGS) entry which is preliminary data.</text>
</comment>
<keyword evidence="2" id="KW-1185">Reference proteome</keyword>
<protein>
    <submittedName>
        <fullName evidence="1">Uncharacterized protein</fullName>
    </submittedName>
</protein>